<dbReference type="EMBL" id="STFF01000009">
    <property type="protein sequence ID" value="THU33487.1"/>
    <property type="molecule type" value="Genomic_DNA"/>
</dbReference>
<sequence>MKRSLTVPIAIGLAGALIACSATAQTTIDHYVKKGLECNLALHQKTFDLQKAELDLKRAKALFYPQASLNSQYTLASGGRTQDLPVGDMLNGVYSTLNQLSGQNKFPQISNQTIAFLPNDFHDTRVEVSLPLVNTDIRYNKAIKQELIHTQKADIDIYKRELVKNIKEAYYQYLQSGKAVDIYNNALALASENLRVSEKFMQNAMATKETVLRARAQVSQVKASLIAATNQQQNAAAYFNCLLNQSLDAEIVKDTTIFENVNTAVITSLDVPVRREELTKLQSAQKVVGTSIKMNRSYIIPKLNAFYNIGFQGFGFRFNGDQFYQLGGLQFRWDLFKANDNKYKVRQSQLELDALSTQYKDVEQQLTLQVRTSTNNYRSAVQTLQALADEVLSTRETYRFAERRFREGQALQIELIDARTQLTNAQLNYSLAQLAVLTRAAELERVTASHNF</sequence>
<feature type="signal peptide" evidence="8">
    <location>
        <begin position="1"/>
        <end position="24"/>
    </location>
</feature>
<dbReference type="SUPFAM" id="SSF56954">
    <property type="entry name" value="Outer membrane efflux proteins (OEP)"/>
    <property type="match status" value="1"/>
</dbReference>
<dbReference type="GO" id="GO:0015562">
    <property type="term" value="F:efflux transmembrane transporter activity"/>
    <property type="evidence" value="ECO:0007669"/>
    <property type="project" value="InterPro"/>
</dbReference>
<evidence type="ECO:0000256" key="6">
    <source>
        <dbReference type="ARBA" id="ARBA00023136"/>
    </source>
</evidence>
<keyword evidence="10" id="KW-1185">Reference proteome</keyword>
<dbReference type="PROSITE" id="PS51257">
    <property type="entry name" value="PROKAR_LIPOPROTEIN"/>
    <property type="match status" value="1"/>
</dbReference>
<dbReference type="InterPro" id="IPR051906">
    <property type="entry name" value="TolC-like"/>
</dbReference>
<accession>A0A4S8HER6</accession>
<evidence type="ECO:0000313" key="9">
    <source>
        <dbReference type="EMBL" id="THU33487.1"/>
    </source>
</evidence>
<dbReference type="PANTHER" id="PTHR30026">
    <property type="entry name" value="OUTER MEMBRANE PROTEIN TOLC"/>
    <property type="match status" value="1"/>
</dbReference>
<protein>
    <submittedName>
        <fullName evidence="9">TolC family protein</fullName>
    </submittedName>
</protein>
<dbReference type="AlphaFoldDB" id="A0A4S8HER6"/>
<comment type="caution">
    <text evidence="9">The sequence shown here is derived from an EMBL/GenBank/DDBJ whole genome shotgun (WGS) entry which is preliminary data.</text>
</comment>
<dbReference type="GO" id="GO:1990281">
    <property type="term" value="C:efflux pump complex"/>
    <property type="evidence" value="ECO:0007669"/>
    <property type="project" value="TreeGrafter"/>
</dbReference>
<dbReference type="Gene3D" id="1.20.1600.10">
    <property type="entry name" value="Outer membrane efflux proteins (OEP)"/>
    <property type="match status" value="1"/>
</dbReference>
<keyword evidence="6" id="KW-0472">Membrane</keyword>
<reference evidence="9 10" key="1">
    <citation type="submission" date="2019-04" db="EMBL/GenBank/DDBJ databases">
        <title>Niastella caeni sp. nov., isolated from activated sludge.</title>
        <authorList>
            <person name="Sheng M."/>
        </authorList>
    </citation>
    <scope>NUCLEOTIDE SEQUENCE [LARGE SCALE GENOMIC DNA]</scope>
    <source>
        <strain evidence="9 10">HX-2-15</strain>
    </source>
</reference>
<evidence type="ECO:0000256" key="3">
    <source>
        <dbReference type="ARBA" id="ARBA00022448"/>
    </source>
</evidence>
<dbReference type="OrthoDB" id="13803at2"/>
<feature type="chain" id="PRO_5020827034" evidence="8">
    <location>
        <begin position="25"/>
        <end position="452"/>
    </location>
</feature>
<evidence type="ECO:0000256" key="5">
    <source>
        <dbReference type="ARBA" id="ARBA00022692"/>
    </source>
</evidence>
<keyword evidence="7" id="KW-0998">Cell outer membrane</keyword>
<dbReference type="InterPro" id="IPR003423">
    <property type="entry name" value="OMP_efflux"/>
</dbReference>
<keyword evidence="5" id="KW-0812">Transmembrane</keyword>
<proteinExistence type="inferred from homology"/>
<evidence type="ECO:0000256" key="4">
    <source>
        <dbReference type="ARBA" id="ARBA00022452"/>
    </source>
</evidence>
<comment type="similarity">
    <text evidence="2">Belongs to the outer membrane factor (OMF) (TC 1.B.17) family.</text>
</comment>
<organism evidence="9 10">
    <name type="scientific">Niastella caeni</name>
    <dbReference type="NCBI Taxonomy" id="2569763"/>
    <lineage>
        <taxon>Bacteria</taxon>
        <taxon>Pseudomonadati</taxon>
        <taxon>Bacteroidota</taxon>
        <taxon>Chitinophagia</taxon>
        <taxon>Chitinophagales</taxon>
        <taxon>Chitinophagaceae</taxon>
        <taxon>Niastella</taxon>
    </lineage>
</organism>
<keyword evidence="4" id="KW-1134">Transmembrane beta strand</keyword>
<evidence type="ECO:0000256" key="7">
    <source>
        <dbReference type="ARBA" id="ARBA00023237"/>
    </source>
</evidence>
<comment type="subcellular location">
    <subcellularLocation>
        <location evidence="1">Cell outer membrane</location>
    </subcellularLocation>
</comment>
<dbReference type="Proteomes" id="UP000306918">
    <property type="component" value="Unassembled WGS sequence"/>
</dbReference>
<dbReference type="RefSeq" id="WP_136579975.1">
    <property type="nucleotide sequence ID" value="NZ_STFF01000009.1"/>
</dbReference>
<keyword evidence="8" id="KW-0732">Signal</keyword>
<dbReference type="GO" id="GO:0009279">
    <property type="term" value="C:cell outer membrane"/>
    <property type="evidence" value="ECO:0007669"/>
    <property type="project" value="UniProtKB-SubCell"/>
</dbReference>
<keyword evidence="3" id="KW-0813">Transport</keyword>
<dbReference type="GO" id="GO:0015288">
    <property type="term" value="F:porin activity"/>
    <property type="evidence" value="ECO:0007669"/>
    <property type="project" value="TreeGrafter"/>
</dbReference>
<dbReference type="Pfam" id="PF02321">
    <property type="entry name" value="OEP"/>
    <property type="match status" value="1"/>
</dbReference>
<name>A0A4S8HER6_9BACT</name>
<evidence type="ECO:0000256" key="8">
    <source>
        <dbReference type="SAM" id="SignalP"/>
    </source>
</evidence>
<evidence type="ECO:0000256" key="2">
    <source>
        <dbReference type="ARBA" id="ARBA00007613"/>
    </source>
</evidence>
<gene>
    <name evidence="9" type="ORF">FAM09_25400</name>
</gene>
<evidence type="ECO:0000313" key="10">
    <source>
        <dbReference type="Proteomes" id="UP000306918"/>
    </source>
</evidence>
<dbReference type="PANTHER" id="PTHR30026:SF20">
    <property type="entry name" value="OUTER MEMBRANE PROTEIN TOLC"/>
    <property type="match status" value="1"/>
</dbReference>
<evidence type="ECO:0000256" key="1">
    <source>
        <dbReference type="ARBA" id="ARBA00004442"/>
    </source>
</evidence>